<keyword evidence="3" id="KW-0063">Aspartyl esterase</keyword>
<dbReference type="EMBL" id="JACIED010000001">
    <property type="protein sequence ID" value="MBB4005879.1"/>
    <property type="molecule type" value="Genomic_DNA"/>
</dbReference>
<dbReference type="Proteomes" id="UP000544107">
    <property type="component" value="Unassembled WGS sequence"/>
</dbReference>
<evidence type="ECO:0000313" key="9">
    <source>
        <dbReference type="Proteomes" id="UP000544107"/>
    </source>
</evidence>
<dbReference type="AlphaFoldDB" id="A0A1Q9A3A5"/>
<proteinExistence type="inferred from homology"/>
<evidence type="ECO:0000256" key="2">
    <source>
        <dbReference type="ARBA" id="ARBA00022801"/>
    </source>
</evidence>
<keyword evidence="2 6" id="KW-0378">Hydrolase</keyword>
<evidence type="ECO:0000259" key="5">
    <source>
        <dbReference type="Pfam" id="PF01095"/>
    </source>
</evidence>
<evidence type="ECO:0000313" key="6">
    <source>
        <dbReference type="EMBL" id="MBB4005879.1"/>
    </source>
</evidence>
<reference evidence="6 9" key="2">
    <citation type="submission" date="2020-08" db="EMBL/GenBank/DDBJ databases">
        <title>Genomic Encyclopedia of Type Strains, Phase IV (KMG-IV): sequencing the most valuable type-strain genomes for metagenomic binning, comparative biology and taxonomic classification.</title>
        <authorList>
            <person name="Goeker M."/>
        </authorList>
    </citation>
    <scope>NUCLEOTIDE SEQUENCE [LARGE SCALE GENOMIC DNA]</scope>
    <source>
        <strain evidence="6 9">DSM 100021</strain>
    </source>
</reference>
<dbReference type="RefSeq" id="WP_075614708.1">
    <property type="nucleotide sequence ID" value="NZ_JACIED010000001.1"/>
</dbReference>
<dbReference type="Gene3D" id="2.160.20.10">
    <property type="entry name" value="Single-stranded right-handed beta-helix, Pectin lyase-like"/>
    <property type="match status" value="1"/>
</dbReference>
<evidence type="ECO:0000313" key="7">
    <source>
        <dbReference type="EMBL" id="OLP48917.1"/>
    </source>
</evidence>
<evidence type="ECO:0000256" key="1">
    <source>
        <dbReference type="ARBA" id="ARBA00008891"/>
    </source>
</evidence>
<protein>
    <submittedName>
        <fullName evidence="6">Pectinesterase</fullName>
        <ecNumber evidence="6">3.1.1.11</ecNumber>
    </submittedName>
</protein>
<evidence type="ECO:0000256" key="4">
    <source>
        <dbReference type="SAM" id="SignalP"/>
    </source>
</evidence>
<accession>A0A1Q9A3A5</accession>
<dbReference type="InterPro" id="IPR000070">
    <property type="entry name" value="Pectinesterase_cat"/>
</dbReference>
<dbReference type="EMBL" id="MKIN01000022">
    <property type="protein sequence ID" value="OLP48917.1"/>
    <property type="molecule type" value="Genomic_DNA"/>
</dbReference>
<dbReference type="EC" id="3.1.1.11" evidence="6"/>
<sequence>MLRRHILKGCLMSLLLPNLSLRSVFASDADIDAIVDSSSEGQGQIATYPTIAAAIAATPAQRTRPWRIAIREGRYREKLFIDKPDIVLVGAGQEKTVISFDAYAGGTAPDGSHWGTFGSGTIIVRAPGFAAKDLTIANTFDFLAHDGRDPHAVNRVGASQAVALMLDRGADRSLFDTVAINGFQDTLFTDQGRSLFRRCQISGNVDFIFGAGTALFVDCDIVSRKRADPAILPAGFVTAPSTALAHPYGLVFHHCRLLKEDASIPPASHYLGRPWHPTRDFADGRYADPDAVGQAVFLTCEMEDHIATNGWTEMTGLAKDGTRRSFLPFEHARFLECESHGPGAAVNPDRPQLTTQQAALFAPEKVLGDWHAALLQQQ</sequence>
<dbReference type="PANTHER" id="PTHR31321">
    <property type="entry name" value="ACYL-COA THIOESTER HYDROLASE YBHC-RELATED"/>
    <property type="match status" value="1"/>
</dbReference>
<dbReference type="OrthoDB" id="191551at2"/>
<dbReference type="GO" id="GO:0042545">
    <property type="term" value="P:cell wall modification"/>
    <property type="evidence" value="ECO:0007669"/>
    <property type="project" value="InterPro"/>
</dbReference>
<evidence type="ECO:0000313" key="8">
    <source>
        <dbReference type="Proteomes" id="UP000185598"/>
    </source>
</evidence>
<dbReference type="PANTHER" id="PTHR31321:SF57">
    <property type="entry name" value="PECTINESTERASE 53-RELATED"/>
    <property type="match status" value="1"/>
</dbReference>
<evidence type="ECO:0000256" key="3">
    <source>
        <dbReference type="ARBA" id="ARBA00023085"/>
    </source>
</evidence>
<comment type="similarity">
    <text evidence="1">Belongs to the pectinesterase family.</text>
</comment>
<dbReference type="SUPFAM" id="SSF51126">
    <property type="entry name" value="Pectin lyase-like"/>
    <property type="match status" value="1"/>
</dbReference>
<dbReference type="GO" id="GO:0030599">
    <property type="term" value="F:pectinesterase activity"/>
    <property type="evidence" value="ECO:0007669"/>
    <property type="project" value="UniProtKB-EC"/>
</dbReference>
<keyword evidence="8" id="KW-1185">Reference proteome</keyword>
<dbReference type="STRING" id="887144.BJF91_17495"/>
<comment type="caution">
    <text evidence="7">The sequence shown here is derived from an EMBL/GenBank/DDBJ whole genome shotgun (WGS) entry which is preliminary data.</text>
</comment>
<dbReference type="Pfam" id="PF01095">
    <property type="entry name" value="Pectinesterase"/>
    <property type="match status" value="1"/>
</dbReference>
<name>A0A1Q9A3A5_9HYPH</name>
<dbReference type="InterPro" id="IPR011050">
    <property type="entry name" value="Pectin_lyase_fold/virulence"/>
</dbReference>
<feature type="chain" id="PRO_5044564275" evidence="4">
    <location>
        <begin position="27"/>
        <end position="378"/>
    </location>
</feature>
<feature type="domain" description="Pectinesterase catalytic" evidence="5">
    <location>
        <begin position="46"/>
        <end position="316"/>
    </location>
</feature>
<gene>
    <name evidence="7" type="ORF">BJF91_17495</name>
    <name evidence="6" type="ORF">GGQ71_000115</name>
</gene>
<feature type="signal peptide" evidence="4">
    <location>
        <begin position="1"/>
        <end position="26"/>
    </location>
</feature>
<dbReference type="InterPro" id="IPR012334">
    <property type="entry name" value="Pectin_lyas_fold"/>
</dbReference>
<reference evidence="7 8" key="1">
    <citation type="submission" date="2016-09" db="EMBL/GenBank/DDBJ databases">
        <title>Rhizobium oryziradicis sp. nov., isolated from the root of rice.</title>
        <authorList>
            <person name="Zhao J."/>
            <person name="Zhang X."/>
        </authorList>
    </citation>
    <scope>NUCLEOTIDE SEQUENCE [LARGE SCALE GENOMIC DNA]</scope>
    <source>
        <strain evidence="7 8">14971</strain>
    </source>
</reference>
<keyword evidence="4" id="KW-0732">Signal</keyword>
<dbReference type="GO" id="GO:0009279">
    <property type="term" value="C:cell outer membrane"/>
    <property type="evidence" value="ECO:0007669"/>
    <property type="project" value="TreeGrafter"/>
</dbReference>
<organism evidence="7 8">
    <name type="scientific">Allorhizobium taibaishanense</name>
    <dbReference type="NCBI Taxonomy" id="887144"/>
    <lineage>
        <taxon>Bacteria</taxon>
        <taxon>Pseudomonadati</taxon>
        <taxon>Pseudomonadota</taxon>
        <taxon>Alphaproteobacteria</taxon>
        <taxon>Hyphomicrobiales</taxon>
        <taxon>Rhizobiaceae</taxon>
        <taxon>Rhizobium/Agrobacterium group</taxon>
        <taxon>Allorhizobium</taxon>
    </lineage>
</organism>
<dbReference type="Proteomes" id="UP000185598">
    <property type="component" value="Unassembled WGS sequence"/>
</dbReference>